<dbReference type="Gene3D" id="3.40.50.300">
    <property type="entry name" value="P-loop containing nucleotide triphosphate hydrolases"/>
    <property type="match status" value="1"/>
</dbReference>
<organism evidence="2 3">
    <name type="scientific">Agromyces kandeliae</name>
    <dbReference type="NCBI Taxonomy" id="2666141"/>
    <lineage>
        <taxon>Bacteria</taxon>
        <taxon>Bacillati</taxon>
        <taxon>Actinomycetota</taxon>
        <taxon>Actinomycetes</taxon>
        <taxon>Micrococcales</taxon>
        <taxon>Microbacteriaceae</taxon>
        <taxon>Agromyces</taxon>
    </lineage>
</organism>
<comment type="caution">
    <text evidence="2">The sequence shown here is derived from an EMBL/GenBank/DDBJ whole genome shotgun (WGS) entry which is preliminary data.</text>
</comment>
<name>A0A6L5R0X1_9MICO</name>
<proteinExistence type="predicted"/>
<feature type="region of interest" description="Disordered" evidence="1">
    <location>
        <begin position="1"/>
        <end position="23"/>
    </location>
</feature>
<reference evidence="2 3" key="1">
    <citation type="submission" date="2019-11" db="EMBL/GenBank/DDBJ databases">
        <title>Agromyces kandeliae sp. nov., isolated from mangrove soil.</title>
        <authorList>
            <person name="Wang R."/>
        </authorList>
    </citation>
    <scope>NUCLEOTIDE SEQUENCE [LARGE SCALE GENOMIC DNA]</scope>
    <source>
        <strain evidence="2 3">Q22</strain>
    </source>
</reference>
<dbReference type="AlphaFoldDB" id="A0A6L5R0X1"/>
<dbReference type="RefSeq" id="WP_154345575.1">
    <property type="nucleotide sequence ID" value="NZ_WKJD01000009.1"/>
</dbReference>
<keyword evidence="3" id="KW-1185">Reference proteome</keyword>
<dbReference type="Proteomes" id="UP000476511">
    <property type="component" value="Unassembled WGS sequence"/>
</dbReference>
<sequence length="1232" mass="136704">MTRTSQAGRRAPRPSASKGPEQQPGNTFRYLYWRLSEKDFQRLCAALLRKKFDPVQCFPVGMSDGGIDIAQGSIIYQVKWTSKFERDPVTWLKQTIEGERANIKKLIEEGRASRYILMTSVASTSSSTGAGTLEKLQQELDAYGEEFGIPVECWWQAEIDAEVDDAGDNIKWSYQAMLAGTDAIRYLIFGADVEAVAAATRETMLRVLATQWEEDARVRFSQVELDGVSLAELFVDVQAGLIAPPRNAAEALRQTPKLLTGPPRGAVETLLGTPAPLTFLVGVPGQGKSTLTQYLCQVHRAVILPEAAQDTAWPRIPIGEPKLPLRIDVKEYAAWVDGFDTFDDLRPKVQGRRKQGARSAEAYIAELCEAASGGRAVSVEDVQSLLERYPCLIVFDGLDEVADPSLRRIVVDEIELLAVRMGRTQRRLRSFQIVVTARPNATNLPEPSSERFQRMRLEPMNDALQSEFVVKWCDARHIDGAQRHELRRIFRDRTTLDHVSKLADNPMQLAILLYLISKKGDAVPVSRTPLYSDYMSTLLDREVARGQIDRNAVPQVQEVTAFIGWHMQSGVETKPTAGALARKDLETTLLLYLREIEADHERAPEIFRLASDRFWALTSETEGLFRFAVQPVREYFAARFLAEWGGRTMIQPLSKQAVLRELLGRPYWLNTARFYAGFASPNELAGMRYGVEDALRSPGSATENRVAAWALLMDAVFMGNTPVQRDVVRLLTDDVTLHLARDYQYKPDFAKLTPDAGGTQLSQVLRTDIASAPAEPMTTARVDMLRDQSTLTKAEFTAWWTEQLEDALGSPNEAAWLAIGARFGIQKLKADLGQRLNCASSRVRVAALTVGAEAGESPVARALLRSVLDGEASDVRGRATSEAGALLVAMQPQWFHRGLPAYNDQRNYEETHVVFREADQGARNSAWDKLIGINPAYAELRSAVRRRQQSQVGTTEPWQQPARVLTQIHEPSWLAAEIALTGAAAVGLRGSGTIDPDGQALGANVDYGTLVAKLRRRPGTEWWGETFDAYLDALSRRTWAVALLATASIEVLESNLDRLEQVVSELSNDEFWEMAGSSSRIALNGSARKLPSSWNLEQTGLDTRVRLLLAHWQHQRHRLDDLGGVPDVDLVEIACPEPAAWPVAEALASRLLGRLDTVLLEGLAKLGTDSLVGLSGNARRLDQATAEALLQEPGRYPTEWILHAETTMVREAPSPLAAVALERNWVPRVPQL</sequence>
<evidence type="ECO:0000256" key="1">
    <source>
        <dbReference type="SAM" id="MobiDB-lite"/>
    </source>
</evidence>
<gene>
    <name evidence="2" type="ORF">GJR97_05875</name>
</gene>
<accession>A0A6L5R0X1</accession>
<dbReference type="SUPFAM" id="SSF52540">
    <property type="entry name" value="P-loop containing nucleoside triphosphate hydrolases"/>
    <property type="match status" value="1"/>
</dbReference>
<evidence type="ECO:0000313" key="3">
    <source>
        <dbReference type="Proteomes" id="UP000476511"/>
    </source>
</evidence>
<protein>
    <submittedName>
        <fullName evidence="2">Uncharacterized protein</fullName>
    </submittedName>
</protein>
<evidence type="ECO:0000313" key="2">
    <source>
        <dbReference type="EMBL" id="MRX43254.1"/>
    </source>
</evidence>
<dbReference type="EMBL" id="WKJD01000009">
    <property type="protein sequence ID" value="MRX43254.1"/>
    <property type="molecule type" value="Genomic_DNA"/>
</dbReference>
<dbReference type="InterPro" id="IPR027417">
    <property type="entry name" value="P-loop_NTPase"/>
</dbReference>